<comment type="caution">
    <text evidence="1">The sequence shown here is derived from an EMBL/GenBank/DDBJ whole genome shotgun (WGS) entry which is preliminary data.</text>
</comment>
<proteinExistence type="predicted"/>
<reference evidence="1" key="2">
    <citation type="journal article" date="2024" name="Plant">
        <title>Genomic evolution and insights into agronomic trait innovations of Sesamum species.</title>
        <authorList>
            <person name="Miao H."/>
            <person name="Wang L."/>
            <person name="Qu L."/>
            <person name="Liu H."/>
            <person name="Sun Y."/>
            <person name="Le M."/>
            <person name="Wang Q."/>
            <person name="Wei S."/>
            <person name="Zheng Y."/>
            <person name="Lin W."/>
            <person name="Duan Y."/>
            <person name="Cao H."/>
            <person name="Xiong S."/>
            <person name="Wang X."/>
            <person name="Wei L."/>
            <person name="Li C."/>
            <person name="Ma Q."/>
            <person name="Ju M."/>
            <person name="Zhao R."/>
            <person name="Li G."/>
            <person name="Mu C."/>
            <person name="Tian Q."/>
            <person name="Mei H."/>
            <person name="Zhang T."/>
            <person name="Gao T."/>
            <person name="Zhang H."/>
        </authorList>
    </citation>
    <scope>NUCLEOTIDE SEQUENCE</scope>
    <source>
        <strain evidence="1">KEN1</strain>
    </source>
</reference>
<gene>
    <name evidence="1" type="ORF">Slati_2860500</name>
</gene>
<protein>
    <submittedName>
        <fullName evidence="1">Uncharacterized protein</fullName>
    </submittedName>
</protein>
<sequence>MHFSNCQAQRFAEGFDTTLIDPSLDGSLSTFPEEEPLRIEDDEFASLLDEVEKLELS</sequence>
<name>A0AAW2VFC5_9LAMI</name>
<dbReference type="EMBL" id="JACGWN010000010">
    <property type="protein sequence ID" value="KAL0426857.1"/>
    <property type="molecule type" value="Genomic_DNA"/>
</dbReference>
<reference evidence="1" key="1">
    <citation type="submission" date="2020-06" db="EMBL/GenBank/DDBJ databases">
        <authorList>
            <person name="Li T."/>
            <person name="Hu X."/>
            <person name="Zhang T."/>
            <person name="Song X."/>
            <person name="Zhang H."/>
            <person name="Dai N."/>
            <person name="Sheng W."/>
            <person name="Hou X."/>
            <person name="Wei L."/>
        </authorList>
    </citation>
    <scope>NUCLEOTIDE SEQUENCE</scope>
    <source>
        <strain evidence="1">KEN1</strain>
        <tissue evidence="1">Leaf</tissue>
    </source>
</reference>
<dbReference type="AlphaFoldDB" id="A0AAW2VFC5"/>
<accession>A0AAW2VFC5</accession>
<organism evidence="1">
    <name type="scientific">Sesamum latifolium</name>
    <dbReference type="NCBI Taxonomy" id="2727402"/>
    <lineage>
        <taxon>Eukaryota</taxon>
        <taxon>Viridiplantae</taxon>
        <taxon>Streptophyta</taxon>
        <taxon>Embryophyta</taxon>
        <taxon>Tracheophyta</taxon>
        <taxon>Spermatophyta</taxon>
        <taxon>Magnoliopsida</taxon>
        <taxon>eudicotyledons</taxon>
        <taxon>Gunneridae</taxon>
        <taxon>Pentapetalae</taxon>
        <taxon>asterids</taxon>
        <taxon>lamiids</taxon>
        <taxon>Lamiales</taxon>
        <taxon>Pedaliaceae</taxon>
        <taxon>Sesamum</taxon>
    </lineage>
</organism>
<evidence type="ECO:0000313" key="1">
    <source>
        <dbReference type="EMBL" id="KAL0426857.1"/>
    </source>
</evidence>